<dbReference type="Gene3D" id="3.40.50.300">
    <property type="entry name" value="P-loop containing nucleotide triphosphate hydrolases"/>
    <property type="match status" value="1"/>
</dbReference>
<reference evidence="4 5" key="1">
    <citation type="submission" date="2018-03" db="EMBL/GenBank/DDBJ databases">
        <title>Genomes of Pezizomycetes fungi and the evolution of truffles.</title>
        <authorList>
            <person name="Murat C."/>
            <person name="Payen T."/>
            <person name="Noel B."/>
            <person name="Kuo A."/>
            <person name="Martin F.M."/>
        </authorList>
    </citation>
    <scope>NUCLEOTIDE SEQUENCE [LARGE SCALE GENOMIC DNA]</scope>
    <source>
        <strain evidence="4">091103-1</strain>
    </source>
</reference>
<keyword evidence="1" id="KW-0677">Repeat</keyword>
<dbReference type="Gene3D" id="1.25.40.20">
    <property type="entry name" value="Ankyrin repeat-containing domain"/>
    <property type="match status" value="1"/>
</dbReference>
<feature type="repeat" description="ANK" evidence="2">
    <location>
        <begin position="456"/>
        <end position="484"/>
    </location>
</feature>
<protein>
    <submittedName>
        <fullName evidence="4">Ankyrin</fullName>
    </submittedName>
</protein>
<keyword evidence="2" id="KW-0040">ANK repeat</keyword>
<evidence type="ECO:0000313" key="4">
    <source>
        <dbReference type="EMBL" id="PWW73241.1"/>
    </source>
</evidence>
<keyword evidence="5" id="KW-1185">Reference proteome</keyword>
<dbReference type="STRING" id="42249.A0A317SJ09"/>
<comment type="caution">
    <text evidence="4">The sequence shown here is derived from an EMBL/GenBank/DDBJ whole genome shotgun (WGS) entry which is preliminary data.</text>
</comment>
<dbReference type="Proteomes" id="UP000246991">
    <property type="component" value="Unassembled WGS sequence"/>
</dbReference>
<gene>
    <name evidence="4" type="ORF">C7212DRAFT_219380</name>
</gene>
<dbReference type="InterPro" id="IPR036770">
    <property type="entry name" value="Ankyrin_rpt-contain_sf"/>
</dbReference>
<dbReference type="SMART" id="SM00248">
    <property type="entry name" value="ANK"/>
    <property type="match status" value="5"/>
</dbReference>
<dbReference type="InterPro" id="IPR056884">
    <property type="entry name" value="NPHP3-like_N"/>
</dbReference>
<sequence length="514" mass="56328">EKEFLEVLNWLSVVDPDPNFSSALEVREPGTGAWLLEGCEYMDWKEGRGGVLWLYGIPGCGKSVLSATAIEDVQRLCRGSNDHALAYFYFTFSDPEKQNLVNMLLSIIGQLVEGLAGQDFPDEVMNLYRKSKGKPPNIKAVQAVFLQIIKLSKRLFRWVDCLLRILEECISPKAVRAALKELPEDLDSVYLRILDSIHKTQREYVRRAMNWLAFSAKPLTLGQLAEAVVIEYDVNKYGEDPETLFDMKSLMSICPNLISFEDARYDESSPQEDRPLRLAHFSVKEYLISERAACGPGWLGIYNPDDAHRFRSHSSTVYSPALYYAALLNLVTACKLLVGKMEDSENVNAQGGSYGNALQAAAAHGNESVVQLLLNRGAEVNAQGGDCGNALQAAAVHGNESVVQLLLNRRAEVDAQGGYYGNALQAAAVHGNKSVVQLLLNRGAEMNAQGDYYGHALQAAPVHGNESVVQLLLERGAEVNAQGGRYGNALQAAKARGHGAVSQLLLKHGAYGNI</sequence>
<dbReference type="PROSITE" id="PS50088">
    <property type="entry name" value="ANK_REPEAT"/>
    <property type="match status" value="4"/>
</dbReference>
<evidence type="ECO:0000256" key="2">
    <source>
        <dbReference type="PROSITE-ProRule" id="PRU00023"/>
    </source>
</evidence>
<feature type="non-terminal residue" evidence="4">
    <location>
        <position position="1"/>
    </location>
</feature>
<dbReference type="InterPro" id="IPR002110">
    <property type="entry name" value="Ankyrin_rpt"/>
</dbReference>
<dbReference type="Pfam" id="PF24883">
    <property type="entry name" value="NPHP3_N"/>
    <property type="match status" value="1"/>
</dbReference>
<dbReference type="SUPFAM" id="SSF52540">
    <property type="entry name" value="P-loop containing nucleoside triphosphate hydrolases"/>
    <property type="match status" value="1"/>
</dbReference>
<dbReference type="SUPFAM" id="SSF48403">
    <property type="entry name" value="Ankyrin repeat"/>
    <property type="match status" value="1"/>
</dbReference>
<dbReference type="Pfam" id="PF12796">
    <property type="entry name" value="Ank_2"/>
    <property type="match status" value="2"/>
</dbReference>
<feature type="repeat" description="ANK" evidence="2">
    <location>
        <begin position="419"/>
        <end position="451"/>
    </location>
</feature>
<evidence type="ECO:0000256" key="1">
    <source>
        <dbReference type="ARBA" id="ARBA00022737"/>
    </source>
</evidence>
<dbReference type="InterPro" id="IPR027417">
    <property type="entry name" value="P-loop_NTPase"/>
</dbReference>
<dbReference type="AlphaFoldDB" id="A0A317SJ09"/>
<dbReference type="OrthoDB" id="1577640at2759"/>
<feature type="repeat" description="ANK" evidence="2">
    <location>
        <begin position="386"/>
        <end position="418"/>
    </location>
</feature>
<feature type="repeat" description="ANK" evidence="2">
    <location>
        <begin position="353"/>
        <end position="385"/>
    </location>
</feature>
<name>A0A317SJ09_9PEZI</name>
<accession>A0A317SJ09</accession>
<dbReference type="PROSITE" id="PS50297">
    <property type="entry name" value="ANK_REP_REGION"/>
    <property type="match status" value="2"/>
</dbReference>
<evidence type="ECO:0000259" key="3">
    <source>
        <dbReference type="Pfam" id="PF24883"/>
    </source>
</evidence>
<dbReference type="PANTHER" id="PTHR10039:SF16">
    <property type="entry name" value="GPI INOSITOL-DEACYLASE"/>
    <property type="match status" value="1"/>
</dbReference>
<dbReference type="PANTHER" id="PTHR10039">
    <property type="entry name" value="AMELOGENIN"/>
    <property type="match status" value="1"/>
</dbReference>
<dbReference type="EMBL" id="PYWC01000084">
    <property type="protein sequence ID" value="PWW73241.1"/>
    <property type="molecule type" value="Genomic_DNA"/>
</dbReference>
<feature type="domain" description="Nephrocystin 3-like N-terminal" evidence="3">
    <location>
        <begin position="30"/>
        <end position="184"/>
    </location>
</feature>
<organism evidence="4 5">
    <name type="scientific">Tuber magnatum</name>
    <name type="common">white Piedmont truffle</name>
    <dbReference type="NCBI Taxonomy" id="42249"/>
    <lineage>
        <taxon>Eukaryota</taxon>
        <taxon>Fungi</taxon>
        <taxon>Dikarya</taxon>
        <taxon>Ascomycota</taxon>
        <taxon>Pezizomycotina</taxon>
        <taxon>Pezizomycetes</taxon>
        <taxon>Pezizales</taxon>
        <taxon>Tuberaceae</taxon>
        <taxon>Tuber</taxon>
    </lineage>
</organism>
<proteinExistence type="predicted"/>
<evidence type="ECO:0000313" key="5">
    <source>
        <dbReference type="Proteomes" id="UP000246991"/>
    </source>
</evidence>